<evidence type="ECO:0000313" key="1">
    <source>
        <dbReference type="Proteomes" id="UP000887572"/>
    </source>
</evidence>
<dbReference type="AlphaFoldDB" id="A0A914HA03"/>
<evidence type="ECO:0000313" key="2">
    <source>
        <dbReference type="WBParaSite" id="Gr19_v10_g15166.t2"/>
    </source>
</evidence>
<protein>
    <submittedName>
        <fullName evidence="2">Uncharacterized protein</fullName>
    </submittedName>
</protein>
<keyword evidence="1" id="KW-1185">Reference proteome</keyword>
<sequence>MTKQVLPERQQTHGDFNPFHSQVPIYAKANNTSMMFADKVKVLANLTMHLRDCLQANNAKPSCFLVKSIHEKNLANDFVRCIWKIPLHETQGIDTVDTLLRLLEGMMSKIGAREGEEYTGEGMAHHQEQGVHEGAMENGHFLHSHLVADDDLEEMDDDDGALMHDKLTKLAKKTQN</sequence>
<organism evidence="1 2">
    <name type="scientific">Globodera rostochiensis</name>
    <name type="common">Golden nematode worm</name>
    <name type="synonym">Heterodera rostochiensis</name>
    <dbReference type="NCBI Taxonomy" id="31243"/>
    <lineage>
        <taxon>Eukaryota</taxon>
        <taxon>Metazoa</taxon>
        <taxon>Ecdysozoa</taxon>
        <taxon>Nematoda</taxon>
        <taxon>Chromadorea</taxon>
        <taxon>Rhabditida</taxon>
        <taxon>Tylenchina</taxon>
        <taxon>Tylenchomorpha</taxon>
        <taxon>Tylenchoidea</taxon>
        <taxon>Heteroderidae</taxon>
        <taxon>Heteroderinae</taxon>
        <taxon>Globodera</taxon>
    </lineage>
</organism>
<proteinExistence type="predicted"/>
<name>A0A914HA03_GLORO</name>
<reference evidence="2" key="1">
    <citation type="submission" date="2022-11" db="UniProtKB">
        <authorList>
            <consortium name="WormBaseParasite"/>
        </authorList>
    </citation>
    <scope>IDENTIFICATION</scope>
</reference>
<dbReference type="Proteomes" id="UP000887572">
    <property type="component" value="Unplaced"/>
</dbReference>
<accession>A0A914HA03</accession>
<dbReference type="WBParaSite" id="Gr19_v10_g15166.t2">
    <property type="protein sequence ID" value="Gr19_v10_g15166.t2"/>
    <property type="gene ID" value="Gr19_v10_g15166"/>
</dbReference>